<evidence type="ECO:0000256" key="1">
    <source>
        <dbReference type="SAM" id="MobiDB-lite"/>
    </source>
</evidence>
<feature type="compositionally biased region" description="Basic residues" evidence="1">
    <location>
        <begin position="171"/>
        <end position="181"/>
    </location>
</feature>
<proteinExistence type="predicted"/>
<evidence type="ECO:0000313" key="3">
    <source>
        <dbReference type="Proteomes" id="UP000488956"/>
    </source>
</evidence>
<gene>
    <name evidence="2" type="ORF">PF010_g21183</name>
</gene>
<comment type="caution">
    <text evidence="2">The sequence shown here is derived from an EMBL/GenBank/DDBJ whole genome shotgun (WGS) entry which is preliminary data.</text>
</comment>
<reference evidence="2 3" key="1">
    <citation type="submission" date="2018-09" db="EMBL/GenBank/DDBJ databases">
        <title>Genomic investigation of the strawberry pathogen Phytophthora fragariae indicates pathogenicity is determined by transcriptional variation in three key races.</title>
        <authorList>
            <person name="Adams T.M."/>
            <person name="Armitage A.D."/>
            <person name="Sobczyk M.K."/>
            <person name="Bates H.J."/>
            <person name="Dunwell J.M."/>
            <person name="Nellist C.F."/>
            <person name="Harrison R.J."/>
        </authorList>
    </citation>
    <scope>NUCLEOTIDE SEQUENCE [LARGE SCALE GENOMIC DNA]</scope>
    <source>
        <strain evidence="2 3">ONT-3</strain>
    </source>
</reference>
<dbReference type="EMBL" id="QXFX01001878">
    <property type="protein sequence ID" value="KAE9083516.1"/>
    <property type="molecule type" value="Genomic_DNA"/>
</dbReference>
<dbReference type="Proteomes" id="UP000488956">
    <property type="component" value="Unassembled WGS sequence"/>
</dbReference>
<name>A0A6G0KCP7_9STRA</name>
<evidence type="ECO:0000313" key="2">
    <source>
        <dbReference type="EMBL" id="KAE9083516.1"/>
    </source>
</evidence>
<protein>
    <recommendedName>
        <fullName evidence="4">PiggyBac transposable element-derived protein 4 C-terminal zinc-ribbon domain-containing protein</fullName>
    </recommendedName>
</protein>
<accession>A0A6G0KCP7</accession>
<evidence type="ECO:0008006" key="4">
    <source>
        <dbReference type="Google" id="ProtNLM"/>
    </source>
</evidence>
<sequence>MFLKLLQSQMLDLTAADFASDAHNQGPPTPVRHAPPAIPREHQLLECPEMQKIGNVVRHRQHQCKVCSVRKSKVGERVTTKWYCPACSCGKKRAYLCDRTRPHSKNGYTCHQVWHLEWANGAKRPRPNVGRDIKMRATRVKSSRTRAPDDSAAGAEDFSDEAQSSGDQRRIRGQPRTRRRLIAGDQREGAQLEQGDEALECTGDVHMTAGSHGPTAERQPTSNEIQPSAEIVETANV</sequence>
<feature type="region of interest" description="Disordered" evidence="1">
    <location>
        <begin position="122"/>
        <end position="237"/>
    </location>
</feature>
<dbReference type="AlphaFoldDB" id="A0A6G0KCP7"/>
<organism evidence="2 3">
    <name type="scientific">Phytophthora fragariae</name>
    <dbReference type="NCBI Taxonomy" id="53985"/>
    <lineage>
        <taxon>Eukaryota</taxon>
        <taxon>Sar</taxon>
        <taxon>Stramenopiles</taxon>
        <taxon>Oomycota</taxon>
        <taxon>Peronosporomycetes</taxon>
        <taxon>Peronosporales</taxon>
        <taxon>Peronosporaceae</taxon>
        <taxon>Phytophthora</taxon>
    </lineage>
</organism>